<dbReference type="SUPFAM" id="SSF161098">
    <property type="entry name" value="MetI-like"/>
    <property type="match status" value="1"/>
</dbReference>
<evidence type="ECO:0000256" key="2">
    <source>
        <dbReference type="ARBA" id="ARBA00022448"/>
    </source>
</evidence>
<sequence length="311" mass="33371">MSSATQSLRRGRPARRRGPVRPAWVEQPKAATTVAKAIALAAVVLLVTVPFLIIVSTSFASNAEVVANGGWVLWPQHPTLRAYRELFAGGIVTHALWVSAGVTVIGTAASLACTIGLAYALSRRDVFGGKPILLLILFTFLFPPGMIPGFLLIKGLHLLDSYGALVAPVLINVFNLIVLRGFFQSVPEELYEAARLDGAGEWLILRRIVLPLSKAALAVVGLFYAVSYWNAWFYASIYLDSGHWPLQQVLRTYVVGGSQLADSAAGDAGAVAAPQTIQMAVLVVATVPILLVYPFLQKYFTKGVLTGAIKS</sequence>
<proteinExistence type="inferred from homology"/>
<comment type="similarity">
    <text evidence="7">Belongs to the binding-protein-dependent transport system permease family.</text>
</comment>
<gene>
    <name evidence="10" type="primary">ytcP</name>
    <name evidence="10" type="ORF">SCOCK_920007</name>
</gene>
<feature type="domain" description="ABC transmembrane type-1" evidence="9">
    <location>
        <begin position="96"/>
        <end position="289"/>
    </location>
</feature>
<dbReference type="PANTHER" id="PTHR43744">
    <property type="entry name" value="ABC TRANSPORTER PERMEASE PROTEIN MG189-RELATED-RELATED"/>
    <property type="match status" value="1"/>
</dbReference>
<evidence type="ECO:0000256" key="7">
    <source>
        <dbReference type="RuleBase" id="RU363032"/>
    </source>
</evidence>
<keyword evidence="11" id="KW-1185">Reference proteome</keyword>
<comment type="subcellular location">
    <subcellularLocation>
        <location evidence="1 7">Cell membrane</location>
        <topology evidence="1 7">Multi-pass membrane protein</topology>
    </subcellularLocation>
</comment>
<keyword evidence="5 7" id="KW-1133">Transmembrane helix</keyword>
<dbReference type="InterPro" id="IPR035906">
    <property type="entry name" value="MetI-like_sf"/>
</dbReference>
<keyword evidence="6 7" id="KW-0472">Membrane</keyword>
<keyword evidence="4 7" id="KW-0812">Transmembrane</keyword>
<feature type="transmembrane region" description="Helical" evidence="7">
    <location>
        <begin position="132"/>
        <end position="153"/>
    </location>
</feature>
<feature type="compositionally biased region" description="Basic residues" evidence="8">
    <location>
        <begin position="9"/>
        <end position="19"/>
    </location>
</feature>
<evidence type="ECO:0000256" key="6">
    <source>
        <dbReference type="ARBA" id="ARBA00023136"/>
    </source>
</evidence>
<feature type="region of interest" description="Disordered" evidence="8">
    <location>
        <begin position="1"/>
        <end position="21"/>
    </location>
</feature>
<name>A0A9W4E5F6_9ACTN</name>
<keyword evidence="3" id="KW-1003">Cell membrane</keyword>
<dbReference type="RefSeq" id="WP_251502317.1">
    <property type="nucleotide sequence ID" value="NZ_CAJSLV010000128.1"/>
</dbReference>
<feature type="transmembrane region" description="Helical" evidence="7">
    <location>
        <begin position="277"/>
        <end position="296"/>
    </location>
</feature>
<dbReference type="PANTHER" id="PTHR43744:SF9">
    <property type="entry name" value="POLYGALACTURONAN_RHAMNOGALACTURONAN TRANSPORT SYSTEM PERMEASE PROTEIN YTCP"/>
    <property type="match status" value="1"/>
</dbReference>
<dbReference type="PROSITE" id="PS50928">
    <property type="entry name" value="ABC_TM1"/>
    <property type="match status" value="1"/>
</dbReference>
<evidence type="ECO:0000256" key="4">
    <source>
        <dbReference type="ARBA" id="ARBA00022692"/>
    </source>
</evidence>
<reference evidence="10" key="1">
    <citation type="submission" date="2021-05" db="EMBL/GenBank/DDBJ databases">
        <authorList>
            <person name="Arsene-Ploetze F."/>
        </authorList>
    </citation>
    <scope>NUCLEOTIDE SEQUENCE</scope>
    <source>
        <strain evidence="10">DSM 42138</strain>
    </source>
</reference>
<evidence type="ECO:0000256" key="3">
    <source>
        <dbReference type="ARBA" id="ARBA00022475"/>
    </source>
</evidence>
<dbReference type="AlphaFoldDB" id="A0A9W4E5F6"/>
<keyword evidence="2 7" id="KW-0813">Transport</keyword>
<dbReference type="Pfam" id="PF00528">
    <property type="entry name" value="BPD_transp_1"/>
    <property type="match status" value="1"/>
</dbReference>
<comment type="caution">
    <text evidence="10">The sequence shown here is derived from an EMBL/GenBank/DDBJ whole genome shotgun (WGS) entry which is preliminary data.</text>
</comment>
<feature type="transmembrane region" description="Helical" evidence="7">
    <location>
        <begin position="37"/>
        <end position="60"/>
    </location>
</feature>
<evidence type="ECO:0000313" key="11">
    <source>
        <dbReference type="Proteomes" id="UP001152519"/>
    </source>
</evidence>
<organism evidence="10 11">
    <name type="scientific">Actinacidiphila cocklensis</name>
    <dbReference type="NCBI Taxonomy" id="887465"/>
    <lineage>
        <taxon>Bacteria</taxon>
        <taxon>Bacillati</taxon>
        <taxon>Actinomycetota</taxon>
        <taxon>Actinomycetes</taxon>
        <taxon>Kitasatosporales</taxon>
        <taxon>Streptomycetaceae</taxon>
        <taxon>Actinacidiphila</taxon>
    </lineage>
</organism>
<evidence type="ECO:0000256" key="5">
    <source>
        <dbReference type="ARBA" id="ARBA00022989"/>
    </source>
</evidence>
<dbReference type="GO" id="GO:0005886">
    <property type="term" value="C:plasma membrane"/>
    <property type="evidence" value="ECO:0007669"/>
    <property type="project" value="UniProtKB-SubCell"/>
</dbReference>
<protein>
    <submittedName>
        <fullName evidence="10">ABC transporter (Permease)</fullName>
    </submittedName>
</protein>
<evidence type="ECO:0000313" key="10">
    <source>
        <dbReference type="EMBL" id="CAG6399485.1"/>
    </source>
</evidence>
<feature type="transmembrane region" description="Helical" evidence="7">
    <location>
        <begin position="215"/>
        <end position="235"/>
    </location>
</feature>
<feature type="transmembrane region" description="Helical" evidence="7">
    <location>
        <begin position="165"/>
        <end position="183"/>
    </location>
</feature>
<dbReference type="CDD" id="cd06261">
    <property type="entry name" value="TM_PBP2"/>
    <property type="match status" value="1"/>
</dbReference>
<dbReference type="EMBL" id="CAJSLV010000128">
    <property type="protein sequence ID" value="CAG6399485.1"/>
    <property type="molecule type" value="Genomic_DNA"/>
</dbReference>
<feature type="transmembrane region" description="Helical" evidence="7">
    <location>
        <begin position="95"/>
        <end position="120"/>
    </location>
</feature>
<accession>A0A9W4E5F6</accession>
<dbReference type="InterPro" id="IPR000515">
    <property type="entry name" value="MetI-like"/>
</dbReference>
<dbReference type="GO" id="GO:0055085">
    <property type="term" value="P:transmembrane transport"/>
    <property type="evidence" value="ECO:0007669"/>
    <property type="project" value="InterPro"/>
</dbReference>
<evidence type="ECO:0000256" key="8">
    <source>
        <dbReference type="SAM" id="MobiDB-lite"/>
    </source>
</evidence>
<dbReference type="Proteomes" id="UP001152519">
    <property type="component" value="Unassembled WGS sequence"/>
</dbReference>
<evidence type="ECO:0000259" key="9">
    <source>
        <dbReference type="PROSITE" id="PS50928"/>
    </source>
</evidence>
<evidence type="ECO:0000256" key="1">
    <source>
        <dbReference type="ARBA" id="ARBA00004651"/>
    </source>
</evidence>
<dbReference type="Gene3D" id="1.10.3720.10">
    <property type="entry name" value="MetI-like"/>
    <property type="match status" value="1"/>
</dbReference>